<evidence type="ECO:0000313" key="2">
    <source>
        <dbReference type="Ensembl" id="ENSOMYP00000099442.2"/>
    </source>
</evidence>
<feature type="compositionally biased region" description="Basic and acidic residues" evidence="1">
    <location>
        <begin position="518"/>
        <end position="536"/>
    </location>
</feature>
<reference evidence="2" key="1">
    <citation type="submission" date="2020-07" db="EMBL/GenBank/DDBJ databases">
        <title>A long reads based de novo assembly of the rainbow trout Arlee double haploid line genome.</title>
        <authorList>
            <person name="Gao G."/>
            <person name="Palti Y."/>
        </authorList>
    </citation>
    <scope>NUCLEOTIDE SEQUENCE [LARGE SCALE GENOMIC DNA]</scope>
</reference>
<feature type="compositionally biased region" description="Polar residues" evidence="1">
    <location>
        <begin position="320"/>
        <end position="332"/>
    </location>
</feature>
<feature type="compositionally biased region" description="Polar residues" evidence="1">
    <location>
        <begin position="480"/>
        <end position="491"/>
    </location>
</feature>
<reference evidence="2" key="3">
    <citation type="submission" date="2025-09" db="UniProtKB">
        <authorList>
            <consortium name="Ensembl"/>
        </authorList>
    </citation>
    <scope>IDENTIFICATION</scope>
</reference>
<feature type="compositionally biased region" description="Pro residues" evidence="1">
    <location>
        <begin position="600"/>
        <end position="673"/>
    </location>
</feature>
<dbReference type="RefSeq" id="XP_021447039.2">
    <property type="nucleotide sequence ID" value="XM_021591364.2"/>
</dbReference>
<feature type="compositionally biased region" description="Pro residues" evidence="1">
    <location>
        <begin position="135"/>
        <end position="144"/>
    </location>
</feature>
<dbReference type="GeneID" id="110510066"/>
<keyword evidence="3" id="KW-1185">Reference proteome</keyword>
<feature type="compositionally biased region" description="Basic residues" evidence="1">
    <location>
        <begin position="386"/>
        <end position="395"/>
    </location>
</feature>
<evidence type="ECO:0008006" key="4">
    <source>
        <dbReference type="Google" id="ProtNLM"/>
    </source>
</evidence>
<reference evidence="2" key="2">
    <citation type="submission" date="2025-08" db="UniProtKB">
        <authorList>
            <consortium name="Ensembl"/>
        </authorList>
    </citation>
    <scope>IDENTIFICATION</scope>
</reference>
<feature type="compositionally biased region" description="Polar residues" evidence="1">
    <location>
        <begin position="588"/>
        <end position="598"/>
    </location>
</feature>
<sequence>MISRTSAKIHLVPSSVIIQCIPKMVRPYSGPPRFKPRPYSDGYNMPYEENYSPHPRSQRGFRGHSGKVPPSWRDSRGRGRAHFAKRPPLMGERRPPLMGERRERPFNQWRSQNQDSFNTYPSQTEPHHGHRRPSPSGPNRPPPAQHRSSPHTPGQGPQGQRGALIHGNHSGYRSPSPRHYHNQPPDRRPQPSQSPHSSFRGPHKRPSPSHEEDRSWGVRPPYSPRERQFERPGRGGMRWNGPGPIPRPHNGERGPSGSPQRKLRDFHGRGPYPERWSAEQDPRQQHGVVGREREGSGRRSTEWAQEGSPPHRSPTWKGGWSSSSFHENSPQARPSGPPHKRKFQERGIPPAGPDVEHGHPKRPRREIPHYFNTPRGFGGRPLSFRGKSRLLKGRKMRAESVMRLKVPPPHPQGAEIHEEEGPHTSRGNAPSKFALRRERFQANAGPLRKRPMPHQSPPNPEANSTKSSRDSESQKEQVDSQRALSTHSPSSIDKRLARDLVVVSQWQAPGTNSSSKDSPPRDRSRTPKNKTERYYNSDEQLTLNERFSKIHDSSPSPSPRDRRYAERPTNVPQENHRPERPFRKPGPQRSSFRPTSPNRKPGPPPQRRPGPPPQRRSGPPPQRRPGPPPQRRPGPPPQRRPGPPPQRRPGPPPQRRPGPPPQRRPGPEPPGPFRKPLMGGFVPRPFSQRPVFRKSQSILSKYRNMPTMRQHVPPNRGSNYRRW</sequence>
<proteinExistence type="predicted"/>
<feature type="compositionally biased region" description="Basic and acidic residues" evidence="1">
    <location>
        <begin position="224"/>
        <end position="233"/>
    </location>
</feature>
<dbReference type="Ensembl" id="ENSOMYT00000107920.2">
    <property type="protein sequence ID" value="ENSOMYP00000099442.2"/>
    <property type="gene ID" value="ENSOMYG00000045045.2"/>
</dbReference>
<feature type="compositionally biased region" description="Basic residues" evidence="1">
    <location>
        <begin position="56"/>
        <end position="65"/>
    </location>
</feature>
<evidence type="ECO:0000313" key="3">
    <source>
        <dbReference type="Proteomes" id="UP000694395"/>
    </source>
</evidence>
<protein>
    <recommendedName>
        <fullName evidence="4">Serine/arginine repetitive matrix protein 1-like</fullName>
    </recommendedName>
</protein>
<feature type="compositionally biased region" description="Polar residues" evidence="1">
    <location>
        <begin position="108"/>
        <end position="124"/>
    </location>
</feature>
<organism evidence="2 3">
    <name type="scientific">Oncorhynchus mykiss</name>
    <name type="common">Rainbow trout</name>
    <name type="synonym">Salmo gairdneri</name>
    <dbReference type="NCBI Taxonomy" id="8022"/>
    <lineage>
        <taxon>Eukaryota</taxon>
        <taxon>Metazoa</taxon>
        <taxon>Chordata</taxon>
        <taxon>Craniata</taxon>
        <taxon>Vertebrata</taxon>
        <taxon>Euteleostomi</taxon>
        <taxon>Actinopterygii</taxon>
        <taxon>Neopterygii</taxon>
        <taxon>Teleostei</taxon>
        <taxon>Protacanthopterygii</taxon>
        <taxon>Salmoniformes</taxon>
        <taxon>Salmonidae</taxon>
        <taxon>Salmoninae</taxon>
        <taxon>Oncorhynchus</taxon>
    </lineage>
</organism>
<evidence type="ECO:0000256" key="1">
    <source>
        <dbReference type="SAM" id="MobiDB-lite"/>
    </source>
</evidence>
<name>A0A8C7UX90_ONCMY</name>
<dbReference type="Proteomes" id="UP000694395">
    <property type="component" value="Chromosome Y"/>
</dbReference>
<accession>A0A8C7UX90</accession>
<feature type="compositionally biased region" description="Basic and acidic residues" evidence="1">
    <location>
        <begin position="467"/>
        <end position="479"/>
    </location>
</feature>
<dbReference type="AlphaFoldDB" id="A0A8C7UX90"/>
<feature type="compositionally biased region" description="Low complexity" evidence="1">
    <location>
        <begin position="190"/>
        <end position="200"/>
    </location>
</feature>
<feature type="region of interest" description="Disordered" evidence="1">
    <location>
        <begin position="45"/>
        <end position="723"/>
    </location>
</feature>
<dbReference type="GeneTree" id="ENSGT00410000026585"/>
<feature type="compositionally biased region" description="Basic and acidic residues" evidence="1">
    <location>
        <begin position="91"/>
        <end position="105"/>
    </location>
</feature>
<feature type="compositionally biased region" description="Basic and acidic residues" evidence="1">
    <location>
        <begin position="276"/>
        <end position="301"/>
    </location>
</feature>